<evidence type="ECO:0000256" key="5">
    <source>
        <dbReference type="ARBA" id="ARBA00023136"/>
    </source>
</evidence>
<dbReference type="AlphaFoldDB" id="A0A0W0DMT9"/>
<gene>
    <name evidence="6" type="ORF">AO440_002405</name>
</gene>
<comment type="subcellular location">
    <subcellularLocation>
        <location evidence="1">Membrane</location>
        <topology evidence="1">Multi-pass membrane protein</topology>
    </subcellularLocation>
</comment>
<keyword evidence="3" id="KW-0812">Transmembrane</keyword>
<evidence type="ECO:0000256" key="4">
    <source>
        <dbReference type="ARBA" id="ARBA00022989"/>
    </source>
</evidence>
<dbReference type="GO" id="GO:0032511">
    <property type="term" value="P:late endosome to vacuole transport via multivesicular body sorting pathway"/>
    <property type="evidence" value="ECO:0007669"/>
    <property type="project" value="EnsemblFungi"/>
</dbReference>
<accession>A0A0W0DMT9</accession>
<evidence type="ECO:0000256" key="3">
    <source>
        <dbReference type="ARBA" id="ARBA00022692"/>
    </source>
</evidence>
<dbReference type="PANTHER" id="PTHR12050:SF0">
    <property type="entry name" value="RH04491P"/>
    <property type="match status" value="1"/>
</dbReference>
<dbReference type="InterPro" id="IPR007262">
    <property type="entry name" value="Vps55/LEPROT"/>
</dbReference>
<dbReference type="PhylomeDB" id="A0A0W0DMT9"/>
<reference evidence="6 7" key="1">
    <citation type="submission" date="2015-10" db="EMBL/GenBank/DDBJ databases">
        <title>Draft genomes sequences of Candida glabrata isolates 1A, 1B, 2A, 2B, 3A and 3B.</title>
        <authorList>
            <person name="Haavelsrud O.E."/>
            <person name="Gaustad P."/>
        </authorList>
    </citation>
    <scope>NUCLEOTIDE SEQUENCE [LARGE SCALE GENOMIC DNA]</scope>
    <source>
        <strain evidence="6">910700640</strain>
    </source>
</reference>
<proteinExistence type="inferred from homology"/>
<keyword evidence="5" id="KW-0472">Membrane</keyword>
<dbReference type="Proteomes" id="UP000054886">
    <property type="component" value="Unassembled WGS sequence"/>
</dbReference>
<organism evidence="6 7">
    <name type="scientific">Candida glabrata</name>
    <name type="common">Yeast</name>
    <name type="synonym">Torulopsis glabrata</name>
    <dbReference type="NCBI Taxonomy" id="5478"/>
    <lineage>
        <taxon>Eukaryota</taxon>
        <taxon>Fungi</taxon>
        <taxon>Dikarya</taxon>
        <taxon>Ascomycota</taxon>
        <taxon>Saccharomycotina</taxon>
        <taxon>Saccharomycetes</taxon>
        <taxon>Saccharomycetales</taxon>
        <taxon>Saccharomycetaceae</taxon>
        <taxon>Nakaseomyces</taxon>
    </lineage>
</organism>
<comment type="similarity">
    <text evidence="2">Belongs to the OB-RGRP/VPS55 family.</text>
</comment>
<evidence type="ECO:0000256" key="2">
    <source>
        <dbReference type="ARBA" id="ARBA00005645"/>
    </source>
</evidence>
<keyword evidence="4" id="KW-1133">Transmembrane helix</keyword>
<dbReference type="EMBL" id="LLZZ01000112">
    <property type="protein sequence ID" value="KTB05728.1"/>
    <property type="molecule type" value="Genomic_DNA"/>
</dbReference>
<sequence length="139" mass="15590">MELRISPLTRIISLSGFLASGFLFVILSCALYHNYYPLFGTLIFLLAPIPNSLFGRKGYDTSDFMSDTTNNARDFGHFLTSMMVTSGIVLPFVFYHCQLIGSVSCIMSMVGGLIIYLSIIIFSWFFSTSWDSEDDNLFG</sequence>
<dbReference type="VEuPathDB" id="FungiDB:GWK60_L01331"/>
<dbReference type="OrthoDB" id="14246at2759"/>
<dbReference type="OMA" id="ICARCAN"/>
<dbReference type="VEuPathDB" id="FungiDB:CAGL0I01518g"/>
<dbReference type="PROSITE" id="PS51257">
    <property type="entry name" value="PROKAR_LIPOPROTEIN"/>
    <property type="match status" value="1"/>
</dbReference>
<comment type="caution">
    <text evidence="6">The sequence shown here is derived from an EMBL/GenBank/DDBJ whole genome shotgun (WGS) entry which is preliminary data.</text>
</comment>
<dbReference type="Pfam" id="PF04133">
    <property type="entry name" value="Vps55"/>
    <property type="match status" value="1"/>
</dbReference>
<evidence type="ECO:0000313" key="7">
    <source>
        <dbReference type="Proteomes" id="UP000054886"/>
    </source>
</evidence>
<dbReference type="GO" id="GO:0005770">
    <property type="term" value="C:late endosome"/>
    <property type="evidence" value="ECO:0007669"/>
    <property type="project" value="EnsemblFungi"/>
</dbReference>
<name>A0A0W0DMT9_CANGB</name>
<dbReference type="PANTHER" id="PTHR12050">
    <property type="entry name" value="LEPTIN RECEPTOR-RELATED"/>
    <property type="match status" value="1"/>
</dbReference>
<evidence type="ECO:0000256" key="1">
    <source>
        <dbReference type="ARBA" id="ARBA00004141"/>
    </source>
</evidence>
<dbReference type="VEuPathDB" id="FungiDB:B1J91_I01518g"/>
<dbReference type="GO" id="GO:0034424">
    <property type="term" value="C:Vps55/Vps68 complex"/>
    <property type="evidence" value="ECO:0007669"/>
    <property type="project" value="EnsemblFungi"/>
</dbReference>
<protein>
    <submittedName>
        <fullName evidence="6">Vacuolar protein sorting-associated protein 55</fullName>
    </submittedName>
</protein>
<evidence type="ECO:0000313" key="6">
    <source>
        <dbReference type="EMBL" id="KTB05728.1"/>
    </source>
</evidence>
<dbReference type="VEuPathDB" id="FungiDB:GW608_L01331"/>
<dbReference type="VEuPathDB" id="FungiDB:GVI51_I01331"/>